<keyword evidence="1" id="KW-1133">Transmembrane helix</keyword>
<keyword evidence="1" id="KW-0472">Membrane</keyword>
<sequence length="91" mass="10566">MKSLAFTFYFTVFGVVLCLIHYYGHNLDSLYLLFYSLSVPAWFAPLVTDVYEISMGKMMIIYLLTVASWGAIGYAIDRFSFVRKRRKREAA</sequence>
<keyword evidence="1" id="KW-0812">Transmembrane</keyword>
<dbReference type="AlphaFoldDB" id="A0A7X3FJ89"/>
<organism evidence="2 3">
    <name type="scientific">Paenibacillus lutrae</name>
    <dbReference type="NCBI Taxonomy" id="2078573"/>
    <lineage>
        <taxon>Bacteria</taxon>
        <taxon>Bacillati</taxon>
        <taxon>Bacillota</taxon>
        <taxon>Bacilli</taxon>
        <taxon>Bacillales</taxon>
        <taxon>Paenibacillaceae</taxon>
        <taxon>Paenibacillus</taxon>
    </lineage>
</organism>
<feature type="transmembrane region" description="Helical" evidence="1">
    <location>
        <begin position="30"/>
        <end position="47"/>
    </location>
</feature>
<reference evidence="2 3" key="1">
    <citation type="journal article" date="2019" name="Microorganisms">
        <title>Paenibacillus lutrae sp. nov., A Chitinolytic Species Isolated from A River Otter in Castril Natural Park, Granada, Spain.</title>
        <authorList>
            <person name="Rodriguez M."/>
            <person name="Reina J.C."/>
            <person name="Bejar V."/>
            <person name="Llamas I."/>
        </authorList>
    </citation>
    <scope>NUCLEOTIDE SEQUENCE [LARGE SCALE GENOMIC DNA]</scope>
    <source>
        <strain evidence="2 3">N10</strain>
    </source>
</reference>
<dbReference type="Proteomes" id="UP000490800">
    <property type="component" value="Unassembled WGS sequence"/>
</dbReference>
<evidence type="ECO:0000313" key="2">
    <source>
        <dbReference type="EMBL" id="MVP00748.1"/>
    </source>
</evidence>
<evidence type="ECO:0000313" key="3">
    <source>
        <dbReference type="Proteomes" id="UP000490800"/>
    </source>
</evidence>
<feature type="transmembrane region" description="Helical" evidence="1">
    <location>
        <begin position="6"/>
        <end position="23"/>
    </location>
</feature>
<gene>
    <name evidence="2" type="ORF">EDM21_14645</name>
</gene>
<proteinExistence type="predicted"/>
<dbReference type="RefSeq" id="WP_157336486.1">
    <property type="nucleotide sequence ID" value="NZ_RHLK01000007.1"/>
</dbReference>
<protein>
    <submittedName>
        <fullName evidence="2">Uncharacterized protein</fullName>
    </submittedName>
</protein>
<dbReference type="OrthoDB" id="2622240at2"/>
<evidence type="ECO:0000256" key="1">
    <source>
        <dbReference type="SAM" id="Phobius"/>
    </source>
</evidence>
<comment type="caution">
    <text evidence="2">The sequence shown here is derived from an EMBL/GenBank/DDBJ whole genome shotgun (WGS) entry which is preliminary data.</text>
</comment>
<name>A0A7X3FJ89_9BACL</name>
<keyword evidence="3" id="KW-1185">Reference proteome</keyword>
<dbReference type="EMBL" id="RHLK01000007">
    <property type="protein sequence ID" value="MVP00748.1"/>
    <property type="molecule type" value="Genomic_DNA"/>
</dbReference>
<feature type="transmembrane region" description="Helical" evidence="1">
    <location>
        <begin position="59"/>
        <end position="76"/>
    </location>
</feature>
<accession>A0A7X3FJ89</accession>